<comment type="catalytic activity">
    <reaction evidence="1">
        <text>Random hydrolysis of (1-&gt;4)-beta-D-mannosidic linkages in mannans, galactomannans and glucomannans.</text>
        <dbReference type="EC" id="3.2.1.78"/>
    </reaction>
</comment>
<dbReference type="RefSeq" id="WP_198574087.1">
    <property type="nucleotide sequence ID" value="NZ_JADWOX010000001.1"/>
</dbReference>
<name>A0ABS0ST36_9CAUL</name>
<dbReference type="EC" id="3.2.1.78" evidence="2"/>
<proteinExistence type="predicted"/>
<evidence type="ECO:0000256" key="4">
    <source>
        <dbReference type="ARBA" id="ARBA00023295"/>
    </source>
</evidence>
<dbReference type="InterPro" id="IPR017853">
    <property type="entry name" value="GH"/>
</dbReference>
<sequence>MLSRRAILAAGAAGLTAGSAALPTLAAARPGFVTVKDGRLALGGKPYRFVGANLWYGAWLGAPAAFGDRARLTRELDKLKALDVTNLRVLGAGERSPAKVALDPTFRGPGEDYDQDLLKGLDVLLAEMGKRGMKAVIYVNNFWDWSGGMPAYLNWTGNGTWFQQGDPAHPWPEFADYSARFYADEKANALFRHYVKTLVGRTSSVSGKAYRDDPTIMAWQLANEPRPGGSDAFGNANRPAYDAWIDGTARFIKSIDANHLVSSGSEGDMGCLGSEACVAESHKTPAIDYLTLHVWPNNWSWISMTDQPSTYEAGEAKSRDYIRRHIALAKRLGKPLTIEEFGLIRDERAFAPGSPVTFRDRFYKMVFSEVEADMQAGGPIAGVNFWAWNGEGRAQHADAWFKKGDRSYVGDPPQEEQGLFGVFDGDASTLAIIRDHAKAVKGIKRA</sequence>
<feature type="domain" description="Glycoside hydrolase family 5" evidence="6">
    <location>
        <begin position="32"/>
        <end position="443"/>
    </location>
</feature>
<dbReference type="InterPro" id="IPR045053">
    <property type="entry name" value="MAN-like"/>
</dbReference>
<dbReference type="Gene3D" id="3.20.20.80">
    <property type="entry name" value="Glycosidases"/>
    <property type="match status" value="1"/>
</dbReference>
<dbReference type="EMBL" id="JADWOX010000001">
    <property type="protein sequence ID" value="MBI1682110.1"/>
    <property type="molecule type" value="Genomic_DNA"/>
</dbReference>
<accession>A0ABS0ST36</accession>
<keyword evidence="8" id="KW-1185">Reference proteome</keyword>
<evidence type="ECO:0000313" key="8">
    <source>
        <dbReference type="Proteomes" id="UP000639859"/>
    </source>
</evidence>
<evidence type="ECO:0000256" key="5">
    <source>
        <dbReference type="SAM" id="SignalP"/>
    </source>
</evidence>
<comment type="caution">
    <text evidence="7">The sequence shown here is derived from an EMBL/GenBank/DDBJ whole genome shotgun (WGS) entry which is preliminary data.</text>
</comment>
<feature type="chain" id="PRO_5045165806" description="mannan endo-1,4-beta-mannosidase" evidence="5">
    <location>
        <begin position="27"/>
        <end position="446"/>
    </location>
</feature>
<keyword evidence="4" id="KW-0326">Glycosidase</keyword>
<gene>
    <name evidence="7" type="ORF">I4Q42_00330</name>
</gene>
<feature type="signal peptide" evidence="5">
    <location>
        <begin position="1"/>
        <end position="26"/>
    </location>
</feature>
<dbReference type="InterPro" id="IPR001547">
    <property type="entry name" value="Glyco_hydro_5"/>
</dbReference>
<dbReference type="Proteomes" id="UP000639859">
    <property type="component" value="Unassembled WGS sequence"/>
</dbReference>
<dbReference type="PROSITE" id="PS51318">
    <property type="entry name" value="TAT"/>
    <property type="match status" value="1"/>
</dbReference>
<dbReference type="SUPFAM" id="SSF51445">
    <property type="entry name" value="(Trans)glycosidases"/>
    <property type="match status" value="1"/>
</dbReference>
<organism evidence="7 8">
    <name type="scientific">Caulobacter hibisci</name>
    <dbReference type="NCBI Taxonomy" id="2035993"/>
    <lineage>
        <taxon>Bacteria</taxon>
        <taxon>Pseudomonadati</taxon>
        <taxon>Pseudomonadota</taxon>
        <taxon>Alphaproteobacteria</taxon>
        <taxon>Caulobacterales</taxon>
        <taxon>Caulobacteraceae</taxon>
        <taxon>Caulobacter</taxon>
    </lineage>
</organism>
<dbReference type="PANTHER" id="PTHR31451:SF40">
    <property type="entry name" value="GLYCOSIDE HYDROLASE FAMILY 5 DOMAIN-CONTAINING PROTEIN"/>
    <property type="match status" value="1"/>
</dbReference>
<protein>
    <recommendedName>
        <fullName evidence="2">mannan endo-1,4-beta-mannosidase</fullName>
        <ecNumber evidence="2">3.2.1.78</ecNumber>
    </recommendedName>
</protein>
<evidence type="ECO:0000256" key="1">
    <source>
        <dbReference type="ARBA" id="ARBA00001678"/>
    </source>
</evidence>
<keyword evidence="5" id="KW-0732">Signal</keyword>
<keyword evidence="3" id="KW-0378">Hydrolase</keyword>
<dbReference type="Pfam" id="PF26410">
    <property type="entry name" value="GH5_mannosidase"/>
    <property type="match status" value="1"/>
</dbReference>
<dbReference type="PANTHER" id="PTHR31451">
    <property type="match status" value="1"/>
</dbReference>
<evidence type="ECO:0000256" key="2">
    <source>
        <dbReference type="ARBA" id="ARBA00012706"/>
    </source>
</evidence>
<evidence type="ECO:0000259" key="6">
    <source>
        <dbReference type="Pfam" id="PF26410"/>
    </source>
</evidence>
<evidence type="ECO:0000313" key="7">
    <source>
        <dbReference type="EMBL" id="MBI1682110.1"/>
    </source>
</evidence>
<dbReference type="InterPro" id="IPR006311">
    <property type="entry name" value="TAT_signal"/>
</dbReference>
<evidence type="ECO:0000256" key="3">
    <source>
        <dbReference type="ARBA" id="ARBA00022801"/>
    </source>
</evidence>
<reference evidence="7 8" key="1">
    <citation type="submission" date="2020-11" db="EMBL/GenBank/DDBJ databases">
        <title>genome sequence of strain KACC 18849.</title>
        <authorList>
            <person name="Gao J."/>
            <person name="Zhang X."/>
        </authorList>
    </citation>
    <scope>NUCLEOTIDE SEQUENCE [LARGE SCALE GENOMIC DNA]</scope>
    <source>
        <strain evidence="7 8">KACC 18849</strain>
    </source>
</reference>